<dbReference type="SUPFAM" id="SSF51735">
    <property type="entry name" value="NAD(P)-binding Rossmann-fold domains"/>
    <property type="match status" value="1"/>
</dbReference>
<reference evidence="2" key="1">
    <citation type="journal article" date="2022" name="Nat. Microbiol.">
        <title>Unique mobile elements and scalable gene flow at the prokaryote-eukaryote boundary revealed by circularized Asgard archaea genomes.</title>
        <authorList>
            <person name="Wu F."/>
            <person name="Speth D.R."/>
            <person name="Philosof A."/>
            <person name="Cremiere A."/>
            <person name="Narayanan A."/>
            <person name="Barco R.A."/>
            <person name="Connon S.A."/>
            <person name="Amend J.P."/>
            <person name="Antoshechkin I.A."/>
            <person name="Orphan V.J."/>
        </authorList>
    </citation>
    <scope>NUCLEOTIDE SEQUENCE</scope>
    <source>
        <strain evidence="2">PM71</strain>
    </source>
</reference>
<dbReference type="InterPro" id="IPR020904">
    <property type="entry name" value="Sc_DH/Rdtase_CS"/>
</dbReference>
<name>A0A9Y1BK99_9ARCH</name>
<dbReference type="Pfam" id="PF16363">
    <property type="entry name" value="GDP_Man_Dehyd"/>
    <property type="match status" value="1"/>
</dbReference>
<organism evidence="2">
    <name type="scientific">Candidatus Heimdallarchaeum aukensis</name>
    <dbReference type="NCBI Taxonomy" id="2876573"/>
    <lineage>
        <taxon>Archaea</taxon>
        <taxon>Promethearchaeati</taxon>
        <taxon>Candidatus Heimdallarchaeota</taxon>
        <taxon>Candidatus Heimdallarchaeia (ex Rinke et al. 2021) (nom. nud.)</taxon>
        <taxon>Candidatus Heimdallarchaeales</taxon>
        <taxon>Candidatus Heimdallarchaeaceae</taxon>
        <taxon>Candidatus Heimdallarchaeum</taxon>
    </lineage>
</organism>
<dbReference type="Gene3D" id="3.90.25.10">
    <property type="entry name" value="UDP-galactose 4-epimerase, domain 1"/>
    <property type="match status" value="2"/>
</dbReference>
<dbReference type="Gene3D" id="3.40.50.720">
    <property type="entry name" value="NAD(P)-binding Rossmann-like Domain"/>
    <property type="match status" value="1"/>
</dbReference>
<sequence>MEENILVTGGCGFIGSHIIDQLVKDGYFVTVIDDLSAGTNLQYIHNYIKDKKVDFYQFDIRDFEKLLKLDREYSCIIHLAAQPDVKVSVNNPRLDFEVNVDGSFNILELMRKKDIPKMIFASSGGTIYGETQQSNNENQPLKPISNYGAAKAAIEMYCSSYSSLYSMQITSIRLGNIFGPRSTHGVMYDFYRKLKKNPKELVILGDGKQTKTYLYISDTIEAFNLLLNYENKNYFDVFNVSSNETISVTEIADELTEALGLSNVSYMYTGGKRGWKGDIVFTSMDTNKIRSLGWSNKITIREGIKLYVKWLNEQKY</sequence>
<proteinExistence type="predicted"/>
<evidence type="ECO:0000313" key="2">
    <source>
        <dbReference type="EMBL" id="UJG39814.1"/>
    </source>
</evidence>
<dbReference type="AlphaFoldDB" id="A0A9Y1BK99"/>
<dbReference type="InterPro" id="IPR036291">
    <property type="entry name" value="NAD(P)-bd_dom_sf"/>
</dbReference>
<dbReference type="PANTHER" id="PTHR43000">
    <property type="entry name" value="DTDP-D-GLUCOSE 4,6-DEHYDRATASE-RELATED"/>
    <property type="match status" value="1"/>
</dbReference>
<gene>
    <name evidence="2" type="ORF">K9W45_08090</name>
</gene>
<dbReference type="PROSITE" id="PS00061">
    <property type="entry name" value="ADH_SHORT"/>
    <property type="match status" value="1"/>
</dbReference>
<dbReference type="EMBL" id="CP084166">
    <property type="protein sequence ID" value="UJG39814.1"/>
    <property type="molecule type" value="Genomic_DNA"/>
</dbReference>
<evidence type="ECO:0000259" key="1">
    <source>
        <dbReference type="Pfam" id="PF16363"/>
    </source>
</evidence>
<protein>
    <submittedName>
        <fullName evidence="2">SDR family NAD(P)-dependent oxidoreductase</fullName>
    </submittedName>
</protein>
<feature type="domain" description="NAD(P)-binding" evidence="1">
    <location>
        <begin position="6"/>
        <end position="305"/>
    </location>
</feature>
<dbReference type="Proteomes" id="UP001201020">
    <property type="component" value="Chromosome"/>
</dbReference>
<dbReference type="InterPro" id="IPR016040">
    <property type="entry name" value="NAD(P)-bd_dom"/>
</dbReference>
<accession>A0A9Y1BK99</accession>